<feature type="transmembrane region" description="Helical" evidence="7">
    <location>
        <begin position="6"/>
        <end position="33"/>
    </location>
</feature>
<dbReference type="InterPro" id="IPR010656">
    <property type="entry name" value="DctM"/>
</dbReference>
<name>A0A7T7XNK1_9SPIR</name>
<keyword evidence="5 7" id="KW-1133">Transmembrane helix</keyword>
<protein>
    <submittedName>
        <fullName evidence="9">TRAP transporter large permease</fullName>
    </submittedName>
</protein>
<evidence type="ECO:0000256" key="2">
    <source>
        <dbReference type="ARBA" id="ARBA00022475"/>
    </source>
</evidence>
<comment type="subcellular location">
    <subcellularLocation>
        <location evidence="1">Cell inner membrane</location>
        <topology evidence="1">Multi-pass membrane protein</topology>
    </subcellularLocation>
</comment>
<dbReference type="InterPro" id="IPR004681">
    <property type="entry name" value="TRAP_DctM"/>
</dbReference>
<feature type="transmembrane region" description="Helical" evidence="7">
    <location>
        <begin position="396"/>
        <end position="415"/>
    </location>
</feature>
<feature type="domain" description="TRAP C4-dicarboxylate transport system permease DctM subunit" evidence="8">
    <location>
        <begin position="6"/>
        <end position="415"/>
    </location>
</feature>
<dbReference type="PIRSF" id="PIRSF006066">
    <property type="entry name" value="HI0050"/>
    <property type="match status" value="1"/>
</dbReference>
<dbReference type="GO" id="GO:0022857">
    <property type="term" value="F:transmembrane transporter activity"/>
    <property type="evidence" value="ECO:0007669"/>
    <property type="project" value="TreeGrafter"/>
</dbReference>
<feature type="transmembrane region" description="Helical" evidence="7">
    <location>
        <begin position="53"/>
        <end position="74"/>
    </location>
</feature>
<dbReference type="PANTHER" id="PTHR33362:SF3">
    <property type="entry name" value="SIALIC ACID TRAP TRANSPORTER PERMEASE PROTEIN SIAT"/>
    <property type="match status" value="1"/>
</dbReference>
<dbReference type="GO" id="GO:0005886">
    <property type="term" value="C:plasma membrane"/>
    <property type="evidence" value="ECO:0007669"/>
    <property type="project" value="UniProtKB-SubCell"/>
</dbReference>
<evidence type="ECO:0000256" key="6">
    <source>
        <dbReference type="ARBA" id="ARBA00023136"/>
    </source>
</evidence>
<reference evidence="9" key="1">
    <citation type="submission" date="2021-01" db="EMBL/GenBank/DDBJ databases">
        <title>Description of Breznakiella homolactica.</title>
        <authorList>
            <person name="Song Y."/>
            <person name="Brune A."/>
        </authorList>
    </citation>
    <scope>NUCLEOTIDE SEQUENCE</scope>
    <source>
        <strain evidence="9">RmG30</strain>
    </source>
</reference>
<feature type="transmembrane region" description="Helical" evidence="7">
    <location>
        <begin position="267"/>
        <end position="290"/>
    </location>
</feature>
<dbReference type="Pfam" id="PF06808">
    <property type="entry name" value="DctM"/>
    <property type="match status" value="1"/>
</dbReference>
<keyword evidence="2" id="KW-1003">Cell membrane</keyword>
<feature type="transmembrane region" description="Helical" evidence="7">
    <location>
        <begin position="358"/>
        <end position="384"/>
    </location>
</feature>
<keyword evidence="4 7" id="KW-0812">Transmembrane</keyword>
<feature type="transmembrane region" description="Helical" evidence="7">
    <location>
        <begin position="169"/>
        <end position="193"/>
    </location>
</feature>
<dbReference type="PANTHER" id="PTHR33362">
    <property type="entry name" value="SIALIC ACID TRAP TRANSPORTER PERMEASE PROTEIN SIAT-RELATED"/>
    <property type="match status" value="1"/>
</dbReference>
<proteinExistence type="predicted"/>
<accession>A0A7T7XNK1</accession>
<evidence type="ECO:0000256" key="3">
    <source>
        <dbReference type="ARBA" id="ARBA00022519"/>
    </source>
</evidence>
<dbReference type="AlphaFoldDB" id="A0A7T7XNK1"/>
<evidence type="ECO:0000313" key="9">
    <source>
        <dbReference type="EMBL" id="QQO09645.1"/>
    </source>
</evidence>
<feature type="transmembrane region" description="Helical" evidence="7">
    <location>
        <begin position="239"/>
        <end position="255"/>
    </location>
</feature>
<dbReference type="Proteomes" id="UP000595917">
    <property type="component" value="Chromosome"/>
</dbReference>
<keyword evidence="10" id="KW-1185">Reference proteome</keyword>
<feature type="transmembrane region" description="Helical" evidence="7">
    <location>
        <begin position="94"/>
        <end position="122"/>
    </location>
</feature>
<feature type="transmembrane region" description="Helical" evidence="7">
    <location>
        <begin position="134"/>
        <end position="157"/>
    </location>
</feature>
<sequence>MAGALFISFFIFVIIGIPVAFSLGLGSLISIIIGDTMPLMIIPQRLATGTDSFILLCIPFFVLAGELMNTGGIAKRLFRFCSVLVGHIRGGLGHVNVLISMLFAGITGAAAADSSAIGSMLIPAMKDEGYDPEFSSAITASSSTIGVIIPPSIPMVLYGACTGVSVTTLFVAGLIPGILVGVAQMIVCYVISVKRGYPKNPRATFKEILVATKQALLALGMPLIILGGILLGIFTPTEAGAIAVLYALIISLFVYKSIKIRDLGKILLNAAESTATVMLIVSAASLYSWFITYTNIPVKLGNFLEMLHMGKTGIFLFIVLIYLLAGCLMDMGANIIMLTPIFYPIALAAGINPVQFGLVTIVVLSIGLVTPPVCVCTFICAKIANVSVEKSVKASIPFLLSMVAVALMLIFIPQLTTALPAALGK</sequence>
<dbReference type="KEGG" id="bhc:JFL75_01625"/>
<evidence type="ECO:0000256" key="7">
    <source>
        <dbReference type="SAM" id="Phobius"/>
    </source>
</evidence>
<evidence type="ECO:0000256" key="4">
    <source>
        <dbReference type="ARBA" id="ARBA00022692"/>
    </source>
</evidence>
<dbReference type="RefSeq" id="WP_215626948.1">
    <property type="nucleotide sequence ID" value="NZ_CP067089.2"/>
</dbReference>
<evidence type="ECO:0000259" key="8">
    <source>
        <dbReference type="Pfam" id="PF06808"/>
    </source>
</evidence>
<keyword evidence="6 7" id="KW-0472">Membrane</keyword>
<gene>
    <name evidence="9" type="ORF">JFL75_01625</name>
</gene>
<dbReference type="EMBL" id="CP067089">
    <property type="protein sequence ID" value="QQO09645.1"/>
    <property type="molecule type" value="Genomic_DNA"/>
</dbReference>
<evidence type="ECO:0000313" key="10">
    <source>
        <dbReference type="Proteomes" id="UP000595917"/>
    </source>
</evidence>
<feature type="transmembrane region" description="Helical" evidence="7">
    <location>
        <begin position="214"/>
        <end position="233"/>
    </location>
</feature>
<feature type="transmembrane region" description="Helical" evidence="7">
    <location>
        <begin position="310"/>
        <end position="328"/>
    </location>
</feature>
<organism evidence="9 10">
    <name type="scientific">Breznakiella homolactica</name>
    <dbReference type="NCBI Taxonomy" id="2798577"/>
    <lineage>
        <taxon>Bacteria</taxon>
        <taxon>Pseudomonadati</taxon>
        <taxon>Spirochaetota</taxon>
        <taxon>Spirochaetia</taxon>
        <taxon>Spirochaetales</taxon>
        <taxon>Breznakiellaceae</taxon>
        <taxon>Breznakiella</taxon>
    </lineage>
</organism>
<dbReference type="NCBIfam" id="TIGR00786">
    <property type="entry name" value="dctM"/>
    <property type="match status" value="1"/>
</dbReference>
<evidence type="ECO:0000256" key="5">
    <source>
        <dbReference type="ARBA" id="ARBA00022989"/>
    </source>
</evidence>
<evidence type="ECO:0000256" key="1">
    <source>
        <dbReference type="ARBA" id="ARBA00004429"/>
    </source>
</evidence>
<feature type="transmembrane region" description="Helical" evidence="7">
    <location>
        <begin position="335"/>
        <end position="352"/>
    </location>
</feature>
<keyword evidence="3" id="KW-0997">Cell inner membrane</keyword>